<name>A0A1F7F0R3_UNCRA</name>
<comment type="caution">
    <text evidence="3">The sequence shown here is derived from an EMBL/GenBank/DDBJ whole genome shotgun (WGS) entry which is preliminary data.</text>
</comment>
<protein>
    <recommendedName>
        <fullName evidence="2">Secretion system C-terminal sorting domain-containing protein</fullName>
    </recommendedName>
</protein>
<dbReference type="Pfam" id="PF18962">
    <property type="entry name" value="Por_Secre_tail"/>
    <property type="match status" value="1"/>
</dbReference>
<dbReference type="InterPro" id="IPR029058">
    <property type="entry name" value="AB_hydrolase_fold"/>
</dbReference>
<evidence type="ECO:0000313" key="3">
    <source>
        <dbReference type="EMBL" id="OGK00239.1"/>
    </source>
</evidence>
<gene>
    <name evidence="3" type="ORF">A2519_07135</name>
</gene>
<feature type="chain" id="PRO_5009528317" description="Secretion system C-terminal sorting domain-containing protein" evidence="1">
    <location>
        <begin position="20"/>
        <end position="844"/>
    </location>
</feature>
<dbReference type="Gene3D" id="3.40.50.1820">
    <property type="entry name" value="alpha/beta hydrolase"/>
    <property type="match status" value="1"/>
</dbReference>
<evidence type="ECO:0000259" key="2">
    <source>
        <dbReference type="Pfam" id="PF18962"/>
    </source>
</evidence>
<evidence type="ECO:0000256" key="1">
    <source>
        <dbReference type="SAM" id="SignalP"/>
    </source>
</evidence>
<reference evidence="3 4" key="1">
    <citation type="journal article" date="2016" name="Nat. Commun.">
        <title>Thousands of microbial genomes shed light on interconnected biogeochemical processes in an aquifer system.</title>
        <authorList>
            <person name="Anantharaman K."/>
            <person name="Brown C.T."/>
            <person name="Hug L.A."/>
            <person name="Sharon I."/>
            <person name="Castelle C.J."/>
            <person name="Probst A.J."/>
            <person name="Thomas B.C."/>
            <person name="Singh A."/>
            <person name="Wilkins M.J."/>
            <person name="Karaoz U."/>
            <person name="Brodie E.L."/>
            <person name="Williams K.H."/>
            <person name="Hubbard S.S."/>
            <person name="Banfield J.F."/>
        </authorList>
    </citation>
    <scope>NUCLEOTIDE SEQUENCE [LARGE SCALE GENOMIC DNA]</scope>
</reference>
<dbReference type="SUPFAM" id="SSF53474">
    <property type="entry name" value="alpha/beta-Hydrolases"/>
    <property type="match status" value="1"/>
</dbReference>
<dbReference type="NCBIfam" id="TIGR04183">
    <property type="entry name" value="Por_Secre_tail"/>
    <property type="match status" value="1"/>
</dbReference>
<organism evidence="3 4">
    <name type="scientific">Candidatus Raymondbacteria bacterium RIFOXYD12_FULL_49_13</name>
    <dbReference type="NCBI Taxonomy" id="1817890"/>
    <lineage>
        <taxon>Bacteria</taxon>
        <taxon>Raymondiibacteriota</taxon>
    </lineage>
</organism>
<feature type="domain" description="Secretion system C-terminal sorting" evidence="2">
    <location>
        <begin position="771"/>
        <end position="840"/>
    </location>
</feature>
<dbReference type="Proteomes" id="UP000179243">
    <property type="component" value="Unassembled WGS sequence"/>
</dbReference>
<dbReference type="InterPro" id="IPR026444">
    <property type="entry name" value="Secre_tail"/>
</dbReference>
<dbReference type="EMBL" id="MFYX01000151">
    <property type="protein sequence ID" value="OGK00239.1"/>
    <property type="molecule type" value="Genomic_DNA"/>
</dbReference>
<accession>A0A1F7F0R3</accession>
<evidence type="ECO:0000313" key="4">
    <source>
        <dbReference type="Proteomes" id="UP000179243"/>
    </source>
</evidence>
<proteinExistence type="predicted"/>
<feature type="signal peptide" evidence="1">
    <location>
        <begin position="1"/>
        <end position="19"/>
    </location>
</feature>
<dbReference type="AlphaFoldDB" id="A0A1F7F0R3"/>
<sequence length="844" mass="91985">MRTSITVIVVLVFASLLQAALSTHSFTNKASRGSHPSTLTYSSGRVIIDLSAISNATVYRAILDPNRRYGNSGASSDKTYAMQNMIIISKAGDTLEVIGPRYRTLDATAAIQATLGAAGTRCTLTVANAAGLGGDGAMISLDVMCDQAAASPITQVDSAAARFNNGDAMITFREVDPIFTSSSITCDQYNTEYNARFTSSTGADWSGAMEKVRYRIYRSTQPLISEGALAAAQLVDEIKPLTCWDAPYYGSGNCTGTKVVPLYPVDSLVLATPGTGIYLDRYKGASSETFFYFVSHTIDGAEDFSTLTQGANATNSVVETSGPGMVLLREVQSNVSFMYVNNCTLYYYVRWEAPPYNNMPSSPYDYLVGVPSNVKRPKPMAQISLHCWGGSINACYGWWYRANEGGLIISTNQFPYDWWTAYHENNGTIKSIADGTVQPFTEARYLSFLYYFAVPAFNIDVERVHVVGSSMGGSGTSLWGIRSGHIFSHLISWVGVHIPKESPTYTGSFIGSFGDTSWHCLFSNPQMEQFGYPLITRADSVEVWDYWDNTKWLAANPAVETPWMSNCNGTNDNGIGWPQAWKNAKAMIATKRGNNFNWDIHAHSTRAIVLGHLNERDSDLDFRKNQSYPALTNGSLDDSLGTVPWGHDSVGSSNAYVMWDVSTVVDEPLQWEMSLWLISAALQATETVDITPRRLQQLTHGAGSTYTWSWDEGATVIASGNTTADVDGLITIPGLTLSKTHRTLKITCDDCVAGSAAAAADVGIPELRVTPNPFNPSTMLFVSGMHGRVSLQIYNINGRMVENMTPHLVNGHAVWDASKLPSGIYMIKAVAGNRVLVKRAVLVK</sequence>
<keyword evidence="1" id="KW-0732">Signal</keyword>